<dbReference type="AlphaFoldDB" id="A0A4R6Y8W3"/>
<comment type="caution">
    <text evidence="6">The sequence shown here is derived from an EMBL/GenBank/DDBJ whole genome shotgun (WGS) entry which is preliminary data.</text>
</comment>
<dbReference type="GO" id="GO:0016020">
    <property type="term" value="C:membrane"/>
    <property type="evidence" value="ECO:0007669"/>
    <property type="project" value="UniProtKB-SubCell"/>
</dbReference>
<evidence type="ECO:0000313" key="7">
    <source>
        <dbReference type="Proteomes" id="UP000294480"/>
    </source>
</evidence>
<organism evidence="6 7">
    <name type="scientific">Hydromonas duriensis</name>
    <dbReference type="NCBI Taxonomy" id="1527608"/>
    <lineage>
        <taxon>Bacteria</taxon>
        <taxon>Pseudomonadati</taxon>
        <taxon>Pseudomonadota</taxon>
        <taxon>Betaproteobacteria</taxon>
        <taxon>Burkholderiales</taxon>
        <taxon>Burkholderiaceae</taxon>
        <taxon>Hydromonas</taxon>
    </lineage>
</organism>
<keyword evidence="7" id="KW-1185">Reference proteome</keyword>
<comment type="similarity">
    <text evidence="2">Belongs to the LemA family.</text>
</comment>
<evidence type="ECO:0000256" key="3">
    <source>
        <dbReference type="ARBA" id="ARBA00022692"/>
    </source>
</evidence>
<dbReference type="RefSeq" id="WP_133619599.1">
    <property type="nucleotide sequence ID" value="NZ_SNZE01000007.1"/>
</dbReference>
<keyword evidence="4" id="KW-1133">Transmembrane helix</keyword>
<dbReference type="SUPFAM" id="SSF140478">
    <property type="entry name" value="LemA-like"/>
    <property type="match status" value="1"/>
</dbReference>
<keyword evidence="3" id="KW-0812">Transmembrane</keyword>
<evidence type="ECO:0000256" key="4">
    <source>
        <dbReference type="ARBA" id="ARBA00022989"/>
    </source>
</evidence>
<evidence type="ECO:0000256" key="1">
    <source>
        <dbReference type="ARBA" id="ARBA00004167"/>
    </source>
</evidence>
<dbReference type="Gene3D" id="1.20.1440.20">
    <property type="entry name" value="LemA-like domain"/>
    <property type="match status" value="1"/>
</dbReference>
<dbReference type="EMBL" id="SNZE01000007">
    <property type="protein sequence ID" value="TDR31879.1"/>
    <property type="molecule type" value="Genomic_DNA"/>
</dbReference>
<dbReference type="OrthoDB" id="9804152at2"/>
<evidence type="ECO:0000313" key="6">
    <source>
        <dbReference type="EMBL" id="TDR31879.1"/>
    </source>
</evidence>
<comment type="subcellular location">
    <subcellularLocation>
        <location evidence="1">Membrane</location>
        <topology evidence="1">Single-pass membrane protein</topology>
    </subcellularLocation>
</comment>
<accession>A0A4R6Y8W3</accession>
<evidence type="ECO:0000256" key="2">
    <source>
        <dbReference type="ARBA" id="ARBA00008854"/>
    </source>
</evidence>
<sequence length="199" mass="21934">MRKLLALIAAVTTLTLSGCGYNTMQAEDEAIKAKWSEVLNQYQRRIDLIPNIVKTAQAEANFEKGTLEEVIMARASATNVQATPELVNDPEAFKKFTEAQGLLQGSLSRLMVVAENYPNLKSNQAFQEVRAQLEGTENRIAVARKAYIDAVQAYNTTLRTFPNNLTAKAMGYTPKANFTVENEAALSKAPSVEFDSPKK</sequence>
<protein>
    <submittedName>
        <fullName evidence="6">LemA protein</fullName>
    </submittedName>
</protein>
<dbReference type="PANTHER" id="PTHR34478:SF2">
    <property type="entry name" value="MEMBRANE PROTEIN"/>
    <property type="match status" value="1"/>
</dbReference>
<evidence type="ECO:0000256" key="5">
    <source>
        <dbReference type="ARBA" id="ARBA00023136"/>
    </source>
</evidence>
<dbReference type="InterPro" id="IPR007156">
    <property type="entry name" value="MamQ_LemA"/>
</dbReference>
<dbReference type="InterPro" id="IPR023353">
    <property type="entry name" value="LemA-like_dom_sf"/>
</dbReference>
<dbReference type="PANTHER" id="PTHR34478">
    <property type="entry name" value="PROTEIN LEMA"/>
    <property type="match status" value="1"/>
</dbReference>
<reference evidence="6 7" key="1">
    <citation type="submission" date="2019-03" db="EMBL/GenBank/DDBJ databases">
        <title>Genomic Encyclopedia of Type Strains, Phase IV (KMG-IV): sequencing the most valuable type-strain genomes for metagenomic binning, comparative biology and taxonomic classification.</title>
        <authorList>
            <person name="Goeker M."/>
        </authorList>
    </citation>
    <scope>NUCLEOTIDE SEQUENCE [LARGE SCALE GENOMIC DNA]</scope>
    <source>
        <strain evidence="6 7">DSM 102852</strain>
    </source>
</reference>
<proteinExistence type="inferred from homology"/>
<dbReference type="Pfam" id="PF04011">
    <property type="entry name" value="LemA"/>
    <property type="match status" value="1"/>
</dbReference>
<gene>
    <name evidence="6" type="ORF">DFR44_10796</name>
</gene>
<dbReference type="PROSITE" id="PS51257">
    <property type="entry name" value="PROKAR_LIPOPROTEIN"/>
    <property type="match status" value="1"/>
</dbReference>
<keyword evidence="5" id="KW-0472">Membrane</keyword>
<dbReference type="Proteomes" id="UP000294480">
    <property type="component" value="Unassembled WGS sequence"/>
</dbReference>
<name>A0A4R6Y8W3_9BURK</name>